<dbReference type="GO" id="GO:0046872">
    <property type="term" value="F:metal ion binding"/>
    <property type="evidence" value="ECO:0007669"/>
    <property type="project" value="UniProtKB-KW"/>
</dbReference>
<gene>
    <name evidence="4" type="ORF">FF36_01799</name>
</gene>
<dbReference type="PROSITE" id="PS51257">
    <property type="entry name" value="PROKAR_LIPOPROTEIN"/>
    <property type="match status" value="1"/>
</dbReference>
<dbReference type="Proteomes" id="UP000032545">
    <property type="component" value="Unassembled WGS sequence"/>
</dbReference>
<dbReference type="Pfam" id="PF02630">
    <property type="entry name" value="SCO1-SenC"/>
    <property type="match status" value="1"/>
</dbReference>
<evidence type="ECO:0000313" key="5">
    <source>
        <dbReference type="Proteomes" id="UP000032545"/>
    </source>
</evidence>
<dbReference type="InterPro" id="IPR003782">
    <property type="entry name" value="SCO1/SenC"/>
</dbReference>
<dbReference type="CDD" id="cd02968">
    <property type="entry name" value="SCO"/>
    <property type="match status" value="1"/>
</dbReference>
<dbReference type="OrthoDB" id="9790194at2"/>
<feature type="binding site" evidence="2">
    <location>
        <position position="189"/>
    </location>
    <ligand>
        <name>Cu cation</name>
        <dbReference type="ChEBI" id="CHEBI:23378"/>
    </ligand>
</feature>
<dbReference type="EMBL" id="JYFN01000010">
    <property type="protein sequence ID" value="KJE23866.1"/>
    <property type="molecule type" value="Genomic_DNA"/>
</dbReference>
<feature type="disulfide bond" description="Redox-active" evidence="3">
    <location>
        <begin position="99"/>
        <end position="103"/>
    </location>
</feature>
<evidence type="ECO:0000256" key="1">
    <source>
        <dbReference type="ARBA" id="ARBA00010996"/>
    </source>
</evidence>
<keyword evidence="3" id="KW-1015">Disulfide bond</keyword>
<feature type="binding site" evidence="2">
    <location>
        <position position="99"/>
    </location>
    <ligand>
        <name>Cu cation</name>
        <dbReference type="ChEBI" id="CHEBI:23378"/>
    </ligand>
</feature>
<evidence type="ECO:0000313" key="4">
    <source>
        <dbReference type="EMBL" id="KJE23866.1"/>
    </source>
</evidence>
<dbReference type="AlphaFoldDB" id="A0A0D8BIB8"/>
<evidence type="ECO:0000256" key="2">
    <source>
        <dbReference type="PIRSR" id="PIRSR603782-1"/>
    </source>
</evidence>
<feature type="binding site" evidence="2">
    <location>
        <position position="103"/>
    </location>
    <ligand>
        <name>Cu cation</name>
        <dbReference type="ChEBI" id="CHEBI:23378"/>
    </ligand>
</feature>
<sequence length="227" mass="22680">MTTRGGPSGRGRAAVLLGCLVALLGLLAACGPAGGSGSTAGGPVHLDDVGGATGVRGVRLDPPVRLPGVTLTDTTGRPWTLPAAADGRLTLLFFGYSSCPDVCPTTVADLAAAVGLLTPAQRARVRVVVATTDPARDTGPVLRHWLDQFDRSFVGLTGPATAVTRLADTAGVTFSTPTPAADGTIVVPHGSQVTAIGPDGVARVGYLAGTAVADYAHDIPLLLAGES</sequence>
<reference evidence="5" key="1">
    <citation type="submission" date="2015-02" db="EMBL/GenBank/DDBJ databases">
        <title>Draft Genome of Frankia sp. CpI1-S.</title>
        <authorList>
            <person name="Oshone R.T."/>
            <person name="Ngom M."/>
            <person name="Ghodhbane-Gtari F."/>
            <person name="Gtari M."/>
            <person name="Morris K."/>
            <person name="Thomas K."/>
            <person name="Sen A."/>
            <person name="Tisa L.S."/>
        </authorList>
    </citation>
    <scope>NUCLEOTIDE SEQUENCE [LARGE SCALE GENOMIC DNA]</scope>
    <source>
        <strain evidence="5">CpI1-S</strain>
    </source>
</reference>
<evidence type="ECO:0000256" key="3">
    <source>
        <dbReference type="PIRSR" id="PIRSR603782-2"/>
    </source>
</evidence>
<organism evidence="4 5">
    <name type="scientific">Frankia torreyi</name>
    <dbReference type="NCBI Taxonomy" id="1856"/>
    <lineage>
        <taxon>Bacteria</taxon>
        <taxon>Bacillati</taxon>
        <taxon>Actinomycetota</taxon>
        <taxon>Actinomycetes</taxon>
        <taxon>Frankiales</taxon>
        <taxon>Frankiaceae</taxon>
        <taxon>Frankia</taxon>
    </lineage>
</organism>
<dbReference type="PANTHER" id="PTHR12151:SF25">
    <property type="entry name" value="LINALOOL DEHYDRATASE_ISOMERASE DOMAIN-CONTAINING PROTEIN"/>
    <property type="match status" value="1"/>
</dbReference>
<accession>A0A0D8BIB8</accession>
<protein>
    <submittedName>
        <fullName evidence="4">Uncharacterized protein SCO1/SenC/PrrC</fullName>
    </submittedName>
</protein>
<keyword evidence="2" id="KW-0186">Copper</keyword>
<dbReference type="PANTHER" id="PTHR12151">
    <property type="entry name" value="ELECTRON TRANSPORT PROTIN SCO1/SENC FAMILY MEMBER"/>
    <property type="match status" value="1"/>
</dbReference>
<dbReference type="Gene3D" id="3.40.30.10">
    <property type="entry name" value="Glutaredoxin"/>
    <property type="match status" value="1"/>
</dbReference>
<dbReference type="SUPFAM" id="SSF52833">
    <property type="entry name" value="Thioredoxin-like"/>
    <property type="match status" value="1"/>
</dbReference>
<keyword evidence="5" id="KW-1185">Reference proteome</keyword>
<dbReference type="PATRIC" id="fig|1502723.3.peg.6924"/>
<name>A0A0D8BIB8_9ACTN</name>
<dbReference type="RefSeq" id="WP_044884483.1">
    <property type="nucleotide sequence ID" value="NZ_JYFN01000010.1"/>
</dbReference>
<comment type="caution">
    <text evidence="4">The sequence shown here is derived from an EMBL/GenBank/DDBJ whole genome shotgun (WGS) entry which is preliminary data.</text>
</comment>
<keyword evidence="2" id="KW-0479">Metal-binding</keyword>
<proteinExistence type="inferred from homology"/>
<dbReference type="InterPro" id="IPR036249">
    <property type="entry name" value="Thioredoxin-like_sf"/>
</dbReference>
<reference evidence="4 5" key="2">
    <citation type="journal article" date="2016" name="Genome Announc.">
        <title>Permanent Draft Genome Sequences for Two Variants of Frankia sp. Strain CpI1, the First Frankia Strain Isolated from Root Nodules of Comptonia peregrina.</title>
        <authorList>
            <person name="Oshone R."/>
            <person name="Hurst S.G.IV."/>
            <person name="Abebe-Akele F."/>
            <person name="Simpson S."/>
            <person name="Morris K."/>
            <person name="Thomas W.K."/>
            <person name="Tisa L.S."/>
        </authorList>
    </citation>
    <scope>NUCLEOTIDE SEQUENCE [LARGE SCALE GENOMIC DNA]</scope>
    <source>
        <strain evidence="5">CpI1-S</strain>
    </source>
</reference>
<comment type="similarity">
    <text evidence="1">Belongs to the SCO1/2 family.</text>
</comment>